<evidence type="ECO:0000256" key="13">
    <source>
        <dbReference type="RuleBase" id="RU003692"/>
    </source>
</evidence>
<feature type="disulfide bond" description="Redox-active" evidence="12">
    <location>
        <begin position="41"/>
        <end position="46"/>
    </location>
</feature>
<dbReference type="InterPro" id="IPR004099">
    <property type="entry name" value="Pyr_nucl-diS_OxRdtase_dimer"/>
</dbReference>
<comment type="similarity">
    <text evidence="1 13">Belongs to the class-I pyridine nucleotide-disulfide oxidoreductase family.</text>
</comment>
<accession>A0A842HBZ3</accession>
<feature type="binding site" evidence="11">
    <location>
        <position position="270"/>
    </location>
    <ligand>
        <name>NAD(+)</name>
        <dbReference type="ChEBI" id="CHEBI:57540"/>
    </ligand>
</feature>
<dbReference type="GO" id="GO:0004148">
    <property type="term" value="F:dihydrolipoyl dehydrogenase (NADH) activity"/>
    <property type="evidence" value="ECO:0007669"/>
    <property type="project" value="UniProtKB-EC"/>
</dbReference>
<evidence type="ECO:0000313" key="16">
    <source>
        <dbReference type="EMBL" id="MBC2593084.1"/>
    </source>
</evidence>
<dbReference type="InterPro" id="IPR036188">
    <property type="entry name" value="FAD/NAD-bd_sf"/>
</dbReference>
<evidence type="ECO:0000256" key="10">
    <source>
        <dbReference type="PIRSR" id="PIRSR000350-2"/>
    </source>
</evidence>
<dbReference type="Gene3D" id="3.50.50.60">
    <property type="entry name" value="FAD/NAD(P)-binding domain"/>
    <property type="match status" value="2"/>
</dbReference>
<keyword evidence="8 13" id="KW-0676">Redox-active center</keyword>
<dbReference type="Gene3D" id="3.30.390.30">
    <property type="match status" value="1"/>
</dbReference>
<reference evidence="16 17" key="1">
    <citation type="submission" date="2020-07" db="EMBL/GenBank/DDBJ databases">
        <authorList>
            <person name="Feng X."/>
        </authorList>
    </citation>
    <scope>NUCLEOTIDE SEQUENCE [LARGE SCALE GENOMIC DNA]</scope>
    <source>
        <strain evidence="16 17">JCM31066</strain>
    </source>
</reference>
<evidence type="ECO:0000256" key="7">
    <source>
        <dbReference type="ARBA" id="ARBA00023157"/>
    </source>
</evidence>
<dbReference type="Pfam" id="PF07992">
    <property type="entry name" value="Pyr_redox_2"/>
    <property type="match status" value="1"/>
</dbReference>
<evidence type="ECO:0000256" key="9">
    <source>
        <dbReference type="ARBA" id="ARBA00049187"/>
    </source>
</evidence>
<dbReference type="PRINTS" id="PR00411">
    <property type="entry name" value="PNDRDTASEI"/>
</dbReference>
<evidence type="ECO:0000256" key="8">
    <source>
        <dbReference type="ARBA" id="ARBA00023284"/>
    </source>
</evidence>
<dbReference type="InterPro" id="IPR023753">
    <property type="entry name" value="FAD/NAD-binding_dom"/>
</dbReference>
<sequence>MDYDLIVIGSGPGGYVAAIRAAQLGLKTALVEKDPVLGGTCLNVGCIPSKALLHSTEILHTLEHNAAASGISAKEIKTDIATLMKKKEAVVNQLNNGVKTLVTKRKIDIVQGKARLGGNDNKIIVETDKGGQTLESKHVIIATGSVPVELPFMKFDGKTVVSSTEAIAFDKVPEKLVVVGAGAIGLEIGSVWARLGSEVTVVELLPQIAPTYDKDVSKLAERLLTKQGLKFSLGAKVTGVKTDKGKSVLTAEKDGKPLEFPADKILVAVGRKPCTSGLDLDKAGVELDDKGRIKTDEHFRTTAQGIYAIGDVIAGPMLAHKAEEEGVACVELIAGKAGHVNYDLVPGVVYTEPEIASVGLGEDAAKEKGLKVNIGKFPFIANGRAIATDATDGFVKVIADAETDRLLGVQIIGRNASELIATAVAHMEYSGSAEDWARTMHAHPTLSESMKEAAMAVSKSSIHSL</sequence>
<dbReference type="Proteomes" id="UP000546464">
    <property type="component" value="Unassembled WGS sequence"/>
</dbReference>
<dbReference type="PROSITE" id="PS00076">
    <property type="entry name" value="PYRIDINE_REDOX_1"/>
    <property type="match status" value="1"/>
</dbReference>
<name>A0A842HBZ3_9BACT</name>
<dbReference type="GO" id="GO:0006103">
    <property type="term" value="P:2-oxoglutarate metabolic process"/>
    <property type="evidence" value="ECO:0007669"/>
    <property type="project" value="TreeGrafter"/>
</dbReference>
<evidence type="ECO:0000259" key="15">
    <source>
        <dbReference type="Pfam" id="PF07992"/>
    </source>
</evidence>
<dbReference type="SUPFAM" id="SSF55424">
    <property type="entry name" value="FAD/NAD-linked reductases, dimerisation (C-terminal) domain"/>
    <property type="match status" value="1"/>
</dbReference>
<feature type="binding site" evidence="11">
    <location>
        <position position="203"/>
    </location>
    <ligand>
        <name>NAD(+)</name>
        <dbReference type="ChEBI" id="CHEBI:57540"/>
    </ligand>
</feature>
<comment type="caution">
    <text evidence="16">The sequence shown here is derived from an EMBL/GenBank/DDBJ whole genome shotgun (WGS) entry which is preliminary data.</text>
</comment>
<comment type="catalytic activity">
    <reaction evidence="9 13">
        <text>N(6)-[(R)-dihydrolipoyl]-L-lysyl-[protein] + NAD(+) = N(6)-[(R)-lipoyl]-L-lysyl-[protein] + NADH + H(+)</text>
        <dbReference type="Rhea" id="RHEA:15045"/>
        <dbReference type="Rhea" id="RHEA-COMP:10474"/>
        <dbReference type="Rhea" id="RHEA-COMP:10475"/>
        <dbReference type="ChEBI" id="CHEBI:15378"/>
        <dbReference type="ChEBI" id="CHEBI:57540"/>
        <dbReference type="ChEBI" id="CHEBI:57945"/>
        <dbReference type="ChEBI" id="CHEBI:83099"/>
        <dbReference type="ChEBI" id="CHEBI:83100"/>
        <dbReference type="EC" id="1.8.1.4"/>
    </reaction>
</comment>
<feature type="binding site" evidence="11">
    <location>
        <begin position="317"/>
        <end position="320"/>
    </location>
    <ligand>
        <name>FAD</name>
        <dbReference type="ChEBI" id="CHEBI:57692"/>
    </ligand>
</feature>
<dbReference type="InterPro" id="IPR006258">
    <property type="entry name" value="Lipoamide_DH"/>
</dbReference>
<evidence type="ECO:0000256" key="1">
    <source>
        <dbReference type="ARBA" id="ARBA00007532"/>
    </source>
</evidence>
<keyword evidence="11" id="KW-0547">Nucleotide-binding</keyword>
<keyword evidence="3 13" id="KW-0285">Flavoprotein</keyword>
<dbReference type="InterPro" id="IPR001100">
    <property type="entry name" value="Pyr_nuc-diS_OxRdtase"/>
</dbReference>
<feature type="binding site" evidence="11">
    <location>
        <position position="50"/>
    </location>
    <ligand>
        <name>FAD</name>
        <dbReference type="ChEBI" id="CHEBI:57692"/>
    </ligand>
</feature>
<feature type="domain" description="Pyridine nucleotide-disulphide oxidoreductase dimerisation" evidence="14">
    <location>
        <begin position="345"/>
        <end position="454"/>
    </location>
</feature>
<dbReference type="EMBL" id="JACHVB010000012">
    <property type="protein sequence ID" value="MBC2593084.1"/>
    <property type="molecule type" value="Genomic_DNA"/>
</dbReference>
<dbReference type="InterPro" id="IPR012999">
    <property type="entry name" value="Pyr_OxRdtase_I_AS"/>
</dbReference>
<dbReference type="SUPFAM" id="SSF51905">
    <property type="entry name" value="FAD/NAD(P)-binding domain"/>
    <property type="match status" value="1"/>
</dbReference>
<comment type="cofactor">
    <cofactor evidence="11 13">
        <name>FAD</name>
        <dbReference type="ChEBI" id="CHEBI:57692"/>
    </cofactor>
    <text evidence="11 13">Binds 1 FAD per subunit.</text>
</comment>
<evidence type="ECO:0000256" key="2">
    <source>
        <dbReference type="ARBA" id="ARBA00012608"/>
    </source>
</evidence>
<dbReference type="InterPro" id="IPR016156">
    <property type="entry name" value="FAD/NAD-linked_Rdtase_dimer_sf"/>
</dbReference>
<dbReference type="AlphaFoldDB" id="A0A842HBZ3"/>
<keyword evidence="5 13" id="KW-0560">Oxidoreductase</keyword>
<dbReference type="PRINTS" id="PR00368">
    <property type="entry name" value="FADPNR"/>
</dbReference>
<dbReference type="Pfam" id="PF02852">
    <property type="entry name" value="Pyr_redox_dim"/>
    <property type="match status" value="1"/>
</dbReference>
<evidence type="ECO:0000259" key="14">
    <source>
        <dbReference type="Pfam" id="PF02852"/>
    </source>
</evidence>
<keyword evidence="4 11" id="KW-0274">FAD</keyword>
<dbReference type="InterPro" id="IPR050151">
    <property type="entry name" value="Class-I_Pyr_Nuc-Dis_Oxidored"/>
</dbReference>
<dbReference type="GO" id="GO:0005737">
    <property type="term" value="C:cytoplasm"/>
    <property type="evidence" value="ECO:0007669"/>
    <property type="project" value="UniProtKB-ARBA"/>
</dbReference>
<evidence type="ECO:0000256" key="3">
    <source>
        <dbReference type="ARBA" id="ARBA00022630"/>
    </source>
</evidence>
<dbReference type="PANTHER" id="PTHR22912:SF151">
    <property type="entry name" value="DIHYDROLIPOYL DEHYDROGENASE, MITOCHONDRIAL"/>
    <property type="match status" value="1"/>
</dbReference>
<organism evidence="16 17">
    <name type="scientific">Ruficoccus amylovorans</name>
    <dbReference type="NCBI Taxonomy" id="1804625"/>
    <lineage>
        <taxon>Bacteria</taxon>
        <taxon>Pseudomonadati</taxon>
        <taxon>Verrucomicrobiota</taxon>
        <taxon>Opitutia</taxon>
        <taxon>Puniceicoccales</taxon>
        <taxon>Cerasicoccaceae</taxon>
        <taxon>Ruficoccus</taxon>
    </lineage>
</organism>
<dbReference type="RefSeq" id="WP_185674082.1">
    <property type="nucleotide sequence ID" value="NZ_JACHVB010000012.1"/>
</dbReference>
<proteinExistence type="inferred from homology"/>
<protein>
    <recommendedName>
        <fullName evidence="2 13">Dihydrolipoyl dehydrogenase</fullName>
        <ecNumber evidence="2 13">1.8.1.4</ecNumber>
    </recommendedName>
</protein>
<keyword evidence="17" id="KW-1185">Reference proteome</keyword>
<dbReference type="EC" id="1.8.1.4" evidence="2 13"/>
<feature type="active site" description="Proton acceptor" evidence="10">
    <location>
        <position position="443"/>
    </location>
</feature>
<evidence type="ECO:0000256" key="4">
    <source>
        <dbReference type="ARBA" id="ARBA00022827"/>
    </source>
</evidence>
<evidence type="ECO:0000256" key="11">
    <source>
        <dbReference type="PIRSR" id="PIRSR000350-3"/>
    </source>
</evidence>
<evidence type="ECO:0000313" key="17">
    <source>
        <dbReference type="Proteomes" id="UP000546464"/>
    </source>
</evidence>
<keyword evidence="6 11" id="KW-0520">NAD</keyword>
<feature type="domain" description="FAD/NAD(P)-binding" evidence="15">
    <location>
        <begin position="3"/>
        <end position="326"/>
    </location>
</feature>
<evidence type="ECO:0000256" key="6">
    <source>
        <dbReference type="ARBA" id="ARBA00023027"/>
    </source>
</evidence>
<feature type="binding site" evidence="11">
    <location>
        <position position="311"/>
    </location>
    <ligand>
        <name>FAD</name>
        <dbReference type="ChEBI" id="CHEBI:57692"/>
    </ligand>
</feature>
<dbReference type="PANTHER" id="PTHR22912">
    <property type="entry name" value="DISULFIDE OXIDOREDUCTASE"/>
    <property type="match status" value="1"/>
</dbReference>
<dbReference type="FunFam" id="3.30.390.30:FF:000001">
    <property type="entry name" value="Dihydrolipoyl dehydrogenase"/>
    <property type="match status" value="1"/>
</dbReference>
<dbReference type="PIRSF" id="PIRSF000350">
    <property type="entry name" value="Mercury_reductase_MerA"/>
    <property type="match status" value="1"/>
</dbReference>
<dbReference type="GO" id="GO:0050660">
    <property type="term" value="F:flavin adenine dinucleotide binding"/>
    <property type="evidence" value="ECO:0007669"/>
    <property type="project" value="InterPro"/>
</dbReference>
<keyword evidence="7" id="KW-1015">Disulfide bond</keyword>
<gene>
    <name evidence="16" type="primary">lpdA</name>
    <name evidence="16" type="ORF">H5P28_02305</name>
</gene>
<comment type="miscellaneous">
    <text evidence="13">The active site is a redox-active disulfide bond.</text>
</comment>
<dbReference type="NCBIfam" id="TIGR01350">
    <property type="entry name" value="lipoamide_DH"/>
    <property type="match status" value="1"/>
</dbReference>
<evidence type="ECO:0000256" key="5">
    <source>
        <dbReference type="ARBA" id="ARBA00023002"/>
    </source>
</evidence>
<evidence type="ECO:0000256" key="12">
    <source>
        <dbReference type="PIRSR" id="PIRSR000350-4"/>
    </source>
</evidence>
<feature type="binding site" evidence="11">
    <location>
        <begin position="143"/>
        <end position="145"/>
    </location>
    <ligand>
        <name>FAD</name>
        <dbReference type="ChEBI" id="CHEBI:57692"/>
    </ligand>
</feature>
<feature type="binding site" evidence="11">
    <location>
        <begin position="180"/>
        <end position="187"/>
    </location>
    <ligand>
        <name>NAD(+)</name>
        <dbReference type="ChEBI" id="CHEBI:57540"/>
    </ligand>
</feature>